<evidence type="ECO:0000256" key="1">
    <source>
        <dbReference type="SAM" id="MobiDB-lite"/>
    </source>
</evidence>
<feature type="region of interest" description="Disordered" evidence="1">
    <location>
        <begin position="1"/>
        <end position="41"/>
    </location>
</feature>
<dbReference type="Proteomes" id="UP001516023">
    <property type="component" value="Unassembled WGS sequence"/>
</dbReference>
<dbReference type="InterPro" id="IPR006575">
    <property type="entry name" value="RWD_dom"/>
</dbReference>
<dbReference type="AlphaFoldDB" id="A0ABD3PI04"/>
<dbReference type="SUPFAM" id="SSF54495">
    <property type="entry name" value="UBC-like"/>
    <property type="match status" value="1"/>
</dbReference>
<evidence type="ECO:0000259" key="2">
    <source>
        <dbReference type="PROSITE" id="PS50908"/>
    </source>
</evidence>
<keyword evidence="4" id="KW-1185">Reference proteome</keyword>
<dbReference type="SMART" id="SM00591">
    <property type="entry name" value="RWD"/>
    <property type="match status" value="1"/>
</dbReference>
<dbReference type="InterPro" id="IPR040213">
    <property type="entry name" value="GIR2-like"/>
</dbReference>
<reference evidence="3 4" key="1">
    <citation type="journal article" date="2020" name="G3 (Bethesda)">
        <title>Improved Reference Genome for Cyclotella cryptica CCMP332, a Model for Cell Wall Morphogenesis, Salinity Adaptation, and Lipid Production in Diatoms (Bacillariophyta).</title>
        <authorList>
            <person name="Roberts W.R."/>
            <person name="Downey K.M."/>
            <person name="Ruck E.C."/>
            <person name="Traller J.C."/>
            <person name="Alverson A.J."/>
        </authorList>
    </citation>
    <scope>NUCLEOTIDE SEQUENCE [LARGE SCALE GENOMIC DNA]</scope>
    <source>
        <strain evidence="3 4">CCMP332</strain>
    </source>
</reference>
<evidence type="ECO:0000313" key="3">
    <source>
        <dbReference type="EMBL" id="KAL3786931.1"/>
    </source>
</evidence>
<proteinExistence type="predicted"/>
<dbReference type="EMBL" id="JABMIG020000185">
    <property type="protein sequence ID" value="KAL3786931.1"/>
    <property type="molecule type" value="Genomic_DNA"/>
</dbReference>
<gene>
    <name evidence="3" type="ORF">HJC23_013266</name>
</gene>
<evidence type="ECO:0000313" key="4">
    <source>
        <dbReference type="Proteomes" id="UP001516023"/>
    </source>
</evidence>
<dbReference type="Pfam" id="PF05773">
    <property type="entry name" value="RWD"/>
    <property type="match status" value="1"/>
</dbReference>
<feature type="compositionally biased region" description="Low complexity" evidence="1">
    <location>
        <begin position="245"/>
        <end position="263"/>
    </location>
</feature>
<comment type="caution">
    <text evidence="3">The sequence shown here is derived from an EMBL/GenBank/DDBJ whole genome shotgun (WGS) entry which is preliminary data.</text>
</comment>
<organism evidence="3 4">
    <name type="scientific">Cyclotella cryptica</name>
    <dbReference type="NCBI Taxonomy" id="29204"/>
    <lineage>
        <taxon>Eukaryota</taxon>
        <taxon>Sar</taxon>
        <taxon>Stramenopiles</taxon>
        <taxon>Ochrophyta</taxon>
        <taxon>Bacillariophyta</taxon>
        <taxon>Coscinodiscophyceae</taxon>
        <taxon>Thalassiosirophycidae</taxon>
        <taxon>Stephanodiscales</taxon>
        <taxon>Stephanodiscaceae</taxon>
        <taxon>Cyclotella</taxon>
    </lineage>
</organism>
<feature type="compositionally biased region" description="Basic and acidic residues" evidence="1">
    <location>
        <begin position="1"/>
        <end position="24"/>
    </location>
</feature>
<name>A0ABD3PI04_9STRA</name>
<sequence>MNYLQKKKEKEKKEKEKEKKKENTAHGTMSTPLTIDDDDPLQLQRDESDSISAIFSEDFTMYSEIPSISYSINLRSAQLDDDNETENEFWPRDKGLALKVEYPSNYPEELPIFSVIYSQPKARLHKVQERALLNHLNSVAASEKGMPCILSCFYAARDFFDHLGLVLAGLSMLSDDCLACVLSYLASSKEDVDCVVTALPLFQGVYKTDIVWKELCCSRWKEKWGFRRRWEKALRDFHLQQQQQLETNQSKYRNQSRSNSSKRNSSHQPYFWFDRYDFEERDSLRATITIDELCQCPYERRRWFGHSDPLNIRSMRNLLPTGLTSPGNNCQFTFSGNILGYSHNNVTYSLDNSNPNIVIVSSMNAREHLVVHRTSTWGWQMQNDDFVLRSVVEEGGKFASPDQLWKDLTSIIVLQERPPDIQSRIMWREIPEDEDLKYFLSWRARDR</sequence>
<dbReference type="PANTHER" id="PTHR12292">
    <property type="entry name" value="RWD DOMAIN-CONTAINING PROTEIN"/>
    <property type="match status" value="1"/>
</dbReference>
<dbReference type="InterPro" id="IPR016135">
    <property type="entry name" value="UBQ-conjugating_enzyme/RWD"/>
</dbReference>
<protein>
    <recommendedName>
        <fullName evidence="2">RWD domain-containing protein</fullName>
    </recommendedName>
</protein>
<accession>A0ABD3PI04</accession>
<feature type="domain" description="RWD" evidence="2">
    <location>
        <begin position="46"/>
        <end position="163"/>
    </location>
</feature>
<dbReference type="PROSITE" id="PS50908">
    <property type="entry name" value="RWD"/>
    <property type="match status" value="1"/>
</dbReference>
<dbReference type="Gene3D" id="3.10.110.10">
    <property type="entry name" value="Ubiquitin Conjugating Enzyme"/>
    <property type="match status" value="1"/>
</dbReference>
<feature type="region of interest" description="Disordered" evidence="1">
    <location>
        <begin position="245"/>
        <end position="266"/>
    </location>
</feature>